<gene>
    <name evidence="7" type="ORF">G0Q06_11005</name>
</gene>
<dbReference type="InterPro" id="IPR012674">
    <property type="entry name" value="Calycin"/>
</dbReference>
<feature type="domain" description="Lipocalin/cytosolic fatty-acid binding" evidence="6">
    <location>
        <begin position="32"/>
        <end position="172"/>
    </location>
</feature>
<keyword evidence="8" id="KW-1185">Reference proteome</keyword>
<evidence type="ECO:0000313" key="7">
    <source>
        <dbReference type="EMBL" id="NDV62981.1"/>
    </source>
</evidence>
<feature type="signal peptide" evidence="4">
    <location>
        <begin position="1"/>
        <end position="21"/>
    </location>
</feature>
<name>A0A6B2M1U8_9BACT</name>
<keyword evidence="5" id="KW-0564">Palmitate</keyword>
<dbReference type="InterPro" id="IPR022271">
    <property type="entry name" value="Lipocalin_ApoD"/>
</dbReference>
<dbReference type="Proteomes" id="UP000478417">
    <property type="component" value="Unassembled WGS sequence"/>
</dbReference>
<dbReference type="SUPFAM" id="SSF50814">
    <property type="entry name" value="Lipocalins"/>
    <property type="match status" value="1"/>
</dbReference>
<dbReference type="InterPro" id="IPR047202">
    <property type="entry name" value="Lipocalin_Blc-like_dom"/>
</dbReference>
<evidence type="ECO:0000256" key="5">
    <source>
        <dbReference type="PIRSR" id="PIRSR036893-52"/>
    </source>
</evidence>
<feature type="lipid moiety-binding region" description="N-palmitoyl cysteine" evidence="5">
    <location>
        <position position="17"/>
    </location>
</feature>
<keyword evidence="5" id="KW-0449">Lipoprotein</keyword>
<dbReference type="PROSITE" id="PS51257">
    <property type="entry name" value="PROKAR_LIPOPROTEIN"/>
    <property type="match status" value="1"/>
</dbReference>
<comment type="caution">
    <text evidence="7">The sequence shown here is derived from an EMBL/GenBank/DDBJ whole genome shotgun (WGS) entry which is preliminary data.</text>
</comment>
<sequence>MKKIFLIISLLAVLSGCNTFRTPEPIPMVDRVNLDQFMGKWYIVASTPMLLKWDNDAYNAVEMYERGAKRGIKITYQYNDEEPNGPLKTVTANAMVDNPGINTDWEVTYAWPFGTDYRIIYLESDYSVAVIANPDRKKVRVLSRQSTINAPLYSDIILYLQDLGFNVGNIRMISHR</sequence>
<evidence type="ECO:0000256" key="1">
    <source>
        <dbReference type="ARBA" id="ARBA00006889"/>
    </source>
</evidence>
<feature type="chain" id="PRO_5025721221" description="Type IV secretion system putative lipoprotein virB7" evidence="4">
    <location>
        <begin position="22"/>
        <end position="176"/>
    </location>
</feature>
<proteinExistence type="inferred from homology"/>
<evidence type="ECO:0000256" key="2">
    <source>
        <dbReference type="ARBA" id="ARBA00017922"/>
    </source>
</evidence>
<dbReference type="CDD" id="cd19438">
    <property type="entry name" value="lipocalin_Blc-like"/>
    <property type="match status" value="1"/>
</dbReference>
<dbReference type="Gene3D" id="2.40.128.20">
    <property type="match status" value="1"/>
</dbReference>
<protein>
    <recommendedName>
        <fullName evidence="2">Type IV secretion system putative lipoprotein virB7</fullName>
    </recommendedName>
</protein>
<dbReference type="PIRSF" id="PIRSF036893">
    <property type="entry name" value="Lipocalin_ApoD"/>
    <property type="match status" value="1"/>
</dbReference>
<reference evidence="7 8" key="1">
    <citation type="submission" date="2020-02" db="EMBL/GenBank/DDBJ databases">
        <title>Albibacoteraceae fam. nov., the first described family within the subdivision 4 Verrucomicrobia.</title>
        <authorList>
            <person name="Xi F."/>
        </authorList>
    </citation>
    <scope>NUCLEOTIDE SEQUENCE [LARGE SCALE GENOMIC DNA]</scope>
    <source>
        <strain evidence="7 8">CK1056</strain>
    </source>
</reference>
<feature type="lipid moiety-binding region" description="S-diacylglycerol cysteine" evidence="5">
    <location>
        <position position="17"/>
    </location>
</feature>
<evidence type="ECO:0000256" key="3">
    <source>
        <dbReference type="ARBA" id="ARBA00022729"/>
    </source>
</evidence>
<evidence type="ECO:0000313" key="8">
    <source>
        <dbReference type="Proteomes" id="UP000478417"/>
    </source>
</evidence>
<dbReference type="RefSeq" id="WP_163967348.1">
    <property type="nucleotide sequence ID" value="NZ_JAAGNX010000003.1"/>
</dbReference>
<dbReference type="InterPro" id="IPR012640">
    <property type="entry name" value="Membr_lipoprot_lipid_attach_CS"/>
</dbReference>
<organism evidence="7 8">
    <name type="scientific">Oceanipulchritudo coccoides</name>
    <dbReference type="NCBI Taxonomy" id="2706888"/>
    <lineage>
        <taxon>Bacteria</taxon>
        <taxon>Pseudomonadati</taxon>
        <taxon>Verrucomicrobiota</taxon>
        <taxon>Opitutia</taxon>
        <taxon>Puniceicoccales</taxon>
        <taxon>Oceanipulchritudinaceae</taxon>
        <taxon>Oceanipulchritudo</taxon>
    </lineage>
</organism>
<dbReference type="Pfam" id="PF08139">
    <property type="entry name" value="LPAM_1"/>
    <property type="match status" value="1"/>
</dbReference>
<evidence type="ECO:0000256" key="4">
    <source>
        <dbReference type="PIRNR" id="PIRNR036893"/>
    </source>
</evidence>
<comment type="similarity">
    <text evidence="1 4">Belongs to the calycin superfamily. Lipocalin family.</text>
</comment>
<dbReference type="InterPro" id="IPR000566">
    <property type="entry name" value="Lipocln_cytosolic_FA-bd_dom"/>
</dbReference>
<dbReference type="AlphaFoldDB" id="A0A6B2M1U8"/>
<dbReference type="Pfam" id="PF08212">
    <property type="entry name" value="Lipocalin_2"/>
    <property type="match status" value="1"/>
</dbReference>
<evidence type="ECO:0000259" key="6">
    <source>
        <dbReference type="Pfam" id="PF08212"/>
    </source>
</evidence>
<dbReference type="EMBL" id="JAAGNX010000003">
    <property type="protein sequence ID" value="NDV62981.1"/>
    <property type="molecule type" value="Genomic_DNA"/>
</dbReference>
<keyword evidence="3 4" id="KW-0732">Signal</keyword>
<accession>A0A6B2M1U8</accession>